<feature type="transmembrane region" description="Helical" evidence="5">
    <location>
        <begin position="399"/>
        <end position="417"/>
    </location>
</feature>
<feature type="transmembrane region" description="Helical" evidence="5">
    <location>
        <begin position="338"/>
        <end position="361"/>
    </location>
</feature>
<name>A0A1J5RVR1_9ZZZZ</name>
<gene>
    <name evidence="7" type="ORF">GALL_181430</name>
</gene>
<dbReference type="EMBL" id="MLJW01000102">
    <property type="protein sequence ID" value="OIQ99746.1"/>
    <property type="molecule type" value="Genomic_DNA"/>
</dbReference>
<feature type="domain" description="O-antigen ligase-related" evidence="6">
    <location>
        <begin position="195"/>
        <end position="354"/>
    </location>
</feature>
<feature type="transmembrane region" description="Helical" evidence="5">
    <location>
        <begin position="92"/>
        <end position="109"/>
    </location>
</feature>
<dbReference type="PANTHER" id="PTHR37422">
    <property type="entry name" value="TEICHURONIC ACID BIOSYNTHESIS PROTEIN TUAE"/>
    <property type="match status" value="1"/>
</dbReference>
<reference evidence="7" key="1">
    <citation type="submission" date="2016-10" db="EMBL/GenBank/DDBJ databases">
        <title>Sequence of Gallionella enrichment culture.</title>
        <authorList>
            <person name="Poehlein A."/>
            <person name="Muehling M."/>
            <person name="Daniel R."/>
        </authorList>
    </citation>
    <scope>NUCLEOTIDE SEQUENCE</scope>
</reference>
<keyword evidence="7" id="KW-0436">Ligase</keyword>
<dbReference type="PANTHER" id="PTHR37422:SF13">
    <property type="entry name" value="LIPOPOLYSACCHARIDE BIOSYNTHESIS PROTEIN PA4999-RELATED"/>
    <property type="match status" value="1"/>
</dbReference>
<comment type="caution">
    <text evidence="7">The sequence shown here is derived from an EMBL/GenBank/DDBJ whole genome shotgun (WGS) entry which is preliminary data.</text>
</comment>
<evidence type="ECO:0000256" key="4">
    <source>
        <dbReference type="ARBA" id="ARBA00023136"/>
    </source>
</evidence>
<keyword evidence="4 5" id="KW-0472">Membrane</keyword>
<feature type="transmembrane region" description="Helical" evidence="5">
    <location>
        <begin position="22"/>
        <end position="48"/>
    </location>
</feature>
<evidence type="ECO:0000256" key="2">
    <source>
        <dbReference type="ARBA" id="ARBA00022692"/>
    </source>
</evidence>
<organism evidence="7">
    <name type="scientific">mine drainage metagenome</name>
    <dbReference type="NCBI Taxonomy" id="410659"/>
    <lineage>
        <taxon>unclassified sequences</taxon>
        <taxon>metagenomes</taxon>
        <taxon>ecological metagenomes</taxon>
    </lineage>
</organism>
<accession>A0A1J5RVR1</accession>
<evidence type="ECO:0000259" key="6">
    <source>
        <dbReference type="Pfam" id="PF04932"/>
    </source>
</evidence>
<comment type="subcellular location">
    <subcellularLocation>
        <location evidence="1">Membrane</location>
        <topology evidence="1">Multi-pass membrane protein</topology>
    </subcellularLocation>
</comment>
<feature type="transmembrane region" description="Helical" evidence="5">
    <location>
        <begin position="189"/>
        <end position="206"/>
    </location>
</feature>
<proteinExistence type="predicted"/>
<sequence>MKPIFDVAVIQRALHSPMQWCVILIGIFVTMSVALDNLMLALILLGALPSMGSILRIVSWHPVARAAIMLFTMLFIAMFYGKTPLHEAFSILGKYVDLMFVPIFIYFLSEEKMRHRARYAFLFAMGITLFLSYLVDFRILSVMSWMSQFTEVKNPVIFYSHITQNNLMAFAIFLALLECRDAIDRMKQIAWCMFAAFGTVNVLFMVQGRTGYMILVALLTWFAWTSLTRYMHNRRRKWGLQQGALLGFGLVMMLSVTYYSSARLHERVALVVSEYQAWTPDHGKDTSTGQRLDFYYNTIQIVRDHFPFGIGTGGFPAAYAQQTEHKDVFQTRNPHNEYLMISVQTGLIGLVLLLYLFYMLWRHAPMLPVTLEQDAARGLVLAFILNCLVNSALHDHVDGLFFAFMTAALFAGLKKELRNA</sequence>
<protein>
    <submittedName>
        <fullName evidence="7">O-antigen ligase</fullName>
    </submittedName>
</protein>
<dbReference type="InterPro" id="IPR007016">
    <property type="entry name" value="O-antigen_ligase-rel_domated"/>
</dbReference>
<dbReference type="GO" id="GO:0016020">
    <property type="term" value="C:membrane"/>
    <property type="evidence" value="ECO:0007669"/>
    <property type="project" value="UniProtKB-SubCell"/>
</dbReference>
<dbReference type="InterPro" id="IPR051533">
    <property type="entry name" value="WaaL-like"/>
</dbReference>
<dbReference type="GO" id="GO:0016874">
    <property type="term" value="F:ligase activity"/>
    <property type="evidence" value="ECO:0007669"/>
    <property type="project" value="UniProtKB-KW"/>
</dbReference>
<dbReference type="AlphaFoldDB" id="A0A1J5RVR1"/>
<keyword evidence="2 5" id="KW-0812">Transmembrane</keyword>
<dbReference type="Pfam" id="PF04932">
    <property type="entry name" value="Wzy_C"/>
    <property type="match status" value="1"/>
</dbReference>
<feature type="transmembrane region" description="Helical" evidence="5">
    <location>
        <begin position="121"/>
        <end position="145"/>
    </location>
</feature>
<feature type="transmembrane region" description="Helical" evidence="5">
    <location>
        <begin position="157"/>
        <end position="177"/>
    </location>
</feature>
<evidence type="ECO:0000256" key="5">
    <source>
        <dbReference type="SAM" id="Phobius"/>
    </source>
</evidence>
<evidence type="ECO:0000256" key="1">
    <source>
        <dbReference type="ARBA" id="ARBA00004141"/>
    </source>
</evidence>
<keyword evidence="3 5" id="KW-1133">Transmembrane helix</keyword>
<feature type="transmembrane region" description="Helical" evidence="5">
    <location>
        <begin position="60"/>
        <end position="80"/>
    </location>
</feature>
<evidence type="ECO:0000313" key="7">
    <source>
        <dbReference type="EMBL" id="OIQ99746.1"/>
    </source>
</evidence>
<feature type="transmembrane region" description="Helical" evidence="5">
    <location>
        <begin position="212"/>
        <end position="231"/>
    </location>
</feature>
<evidence type="ECO:0000256" key="3">
    <source>
        <dbReference type="ARBA" id="ARBA00022989"/>
    </source>
</evidence>